<evidence type="ECO:0000256" key="5">
    <source>
        <dbReference type="RuleBase" id="RU000461"/>
    </source>
</evidence>
<gene>
    <name evidence="6" type="ORF">SI8410_11015539</name>
</gene>
<accession>A0A7I8L4E1</accession>
<dbReference type="PANTHER" id="PTHR47955:SF15">
    <property type="entry name" value="CYTOCHROME P450 71A2-LIKE"/>
    <property type="match status" value="1"/>
</dbReference>
<dbReference type="PANTHER" id="PTHR47955">
    <property type="entry name" value="CYTOCHROME P450 FAMILY 71 PROTEIN"/>
    <property type="match status" value="1"/>
</dbReference>
<dbReference type="InterPro" id="IPR002401">
    <property type="entry name" value="Cyt_P450_E_grp-I"/>
</dbReference>
<dbReference type="GO" id="GO:0004497">
    <property type="term" value="F:monooxygenase activity"/>
    <property type="evidence" value="ECO:0007669"/>
    <property type="project" value="UniProtKB-KW"/>
</dbReference>
<proteinExistence type="inferred from homology"/>
<reference evidence="6" key="1">
    <citation type="submission" date="2020-02" db="EMBL/GenBank/DDBJ databases">
        <authorList>
            <person name="Scholz U."/>
            <person name="Mascher M."/>
            <person name="Fiebig A."/>
        </authorList>
    </citation>
    <scope>NUCLEOTIDE SEQUENCE</scope>
</reference>
<dbReference type="InterPro" id="IPR001128">
    <property type="entry name" value="Cyt_P450"/>
</dbReference>
<dbReference type="Proteomes" id="UP000663760">
    <property type="component" value="Chromosome 11"/>
</dbReference>
<dbReference type="PRINTS" id="PR00385">
    <property type="entry name" value="P450"/>
</dbReference>
<dbReference type="GO" id="GO:0005506">
    <property type="term" value="F:iron ion binding"/>
    <property type="evidence" value="ECO:0007669"/>
    <property type="project" value="InterPro"/>
</dbReference>
<organism evidence="6 7">
    <name type="scientific">Spirodela intermedia</name>
    <name type="common">Intermediate duckweed</name>
    <dbReference type="NCBI Taxonomy" id="51605"/>
    <lineage>
        <taxon>Eukaryota</taxon>
        <taxon>Viridiplantae</taxon>
        <taxon>Streptophyta</taxon>
        <taxon>Embryophyta</taxon>
        <taxon>Tracheophyta</taxon>
        <taxon>Spermatophyta</taxon>
        <taxon>Magnoliopsida</taxon>
        <taxon>Liliopsida</taxon>
        <taxon>Araceae</taxon>
        <taxon>Lemnoideae</taxon>
        <taxon>Spirodela</taxon>
    </lineage>
</organism>
<evidence type="ECO:0000313" key="7">
    <source>
        <dbReference type="Proteomes" id="UP000663760"/>
    </source>
</evidence>
<comment type="similarity">
    <text evidence="1 5">Belongs to the cytochrome P450 family.</text>
</comment>
<dbReference type="OrthoDB" id="1470350at2759"/>
<dbReference type="Pfam" id="PF00067">
    <property type="entry name" value="p450"/>
    <property type="match status" value="1"/>
</dbReference>
<evidence type="ECO:0000256" key="3">
    <source>
        <dbReference type="ARBA" id="ARBA00023004"/>
    </source>
</evidence>
<keyword evidence="5" id="KW-0560">Oxidoreductase</keyword>
<evidence type="ECO:0000256" key="1">
    <source>
        <dbReference type="ARBA" id="ARBA00010617"/>
    </source>
</evidence>
<dbReference type="GO" id="GO:0016705">
    <property type="term" value="F:oxidoreductase activity, acting on paired donors, with incorporation or reduction of molecular oxygen"/>
    <property type="evidence" value="ECO:0007669"/>
    <property type="project" value="InterPro"/>
</dbReference>
<dbReference type="InterPro" id="IPR036396">
    <property type="entry name" value="Cyt_P450_sf"/>
</dbReference>
<evidence type="ECO:0000256" key="2">
    <source>
        <dbReference type="ARBA" id="ARBA00022723"/>
    </source>
</evidence>
<feature type="binding site" description="axial binding residue" evidence="4">
    <location>
        <position position="310"/>
    </location>
    <ligand>
        <name>heme</name>
        <dbReference type="ChEBI" id="CHEBI:30413"/>
    </ligand>
    <ligandPart>
        <name>Fe</name>
        <dbReference type="ChEBI" id="CHEBI:18248"/>
    </ligandPart>
</feature>
<sequence length="375" mass="41266">MLLHIGKVPTLVVSSVEAAREVLKIQDLTFATRPFSAAGATLTNGCRNVSFAPDGEHWRQGKKAAVVHLLSPNKVHGLLYAFSDGLACRVVAGSCAAREVRTQRFREAINGATAILSGPRLEELFPSLALKKLAKKWNALLDEIVEVDFIDLLLSADPAVDYAFSRDDVKVIFMDIIAAGTDTSYVVLEWAMAEWMKNPALMERTQREVREAAGGKPAPTEDDVAGMSHLRAVVKEVLRLHMPAPLLIPREAMAATRVLGYDAMATDPDWWEVPEEFRPERFLREEPPPPADFRGSDFQFLPFGAGRRMCPGMNFAICEVELALAGLLYHFDWSLPAGMVPEDLDMAESSGITVRLKTPLRLVAVPRSPNSGMLT</sequence>
<evidence type="ECO:0000256" key="4">
    <source>
        <dbReference type="PIRSR" id="PIRSR602401-1"/>
    </source>
</evidence>
<protein>
    <submittedName>
        <fullName evidence="6">Uncharacterized protein</fullName>
    </submittedName>
</protein>
<name>A0A7I8L4E1_SPIIN</name>
<dbReference type="PROSITE" id="PS00086">
    <property type="entry name" value="CYTOCHROME_P450"/>
    <property type="match status" value="1"/>
</dbReference>
<dbReference type="GO" id="GO:0020037">
    <property type="term" value="F:heme binding"/>
    <property type="evidence" value="ECO:0007669"/>
    <property type="project" value="InterPro"/>
</dbReference>
<dbReference type="AlphaFoldDB" id="A0A7I8L4E1"/>
<dbReference type="InterPro" id="IPR017972">
    <property type="entry name" value="Cyt_P450_CS"/>
</dbReference>
<keyword evidence="7" id="KW-1185">Reference proteome</keyword>
<comment type="cofactor">
    <cofactor evidence="4">
        <name>heme</name>
        <dbReference type="ChEBI" id="CHEBI:30413"/>
    </cofactor>
</comment>
<keyword evidence="3 4" id="KW-0408">Iron</keyword>
<keyword evidence="4 5" id="KW-0349">Heme</keyword>
<evidence type="ECO:0000313" key="6">
    <source>
        <dbReference type="EMBL" id="CAA7404861.1"/>
    </source>
</evidence>
<dbReference type="EMBL" id="LR746274">
    <property type="protein sequence ID" value="CAA7404861.1"/>
    <property type="molecule type" value="Genomic_DNA"/>
</dbReference>
<dbReference type="Gene3D" id="1.10.630.10">
    <property type="entry name" value="Cytochrome P450"/>
    <property type="match status" value="1"/>
</dbReference>
<dbReference type="SUPFAM" id="SSF48264">
    <property type="entry name" value="Cytochrome P450"/>
    <property type="match status" value="1"/>
</dbReference>
<keyword evidence="2 4" id="KW-0479">Metal-binding</keyword>
<keyword evidence="5" id="KW-0503">Monooxygenase</keyword>
<dbReference type="PRINTS" id="PR00463">
    <property type="entry name" value="EP450I"/>
</dbReference>